<dbReference type="InterPro" id="IPR025535">
    <property type="entry name" value="DUF4421"/>
</dbReference>
<dbReference type="OrthoDB" id="975269at2"/>
<keyword evidence="2" id="KW-1185">Reference proteome</keyword>
<dbReference type="RefSeq" id="WP_092438440.1">
    <property type="nucleotide sequence ID" value="NZ_FMYP01000033.1"/>
</dbReference>
<accession>A0A1G6LWQ0</accession>
<dbReference type="EMBL" id="FMYP01000033">
    <property type="protein sequence ID" value="SDC47639.1"/>
    <property type="molecule type" value="Genomic_DNA"/>
</dbReference>
<evidence type="ECO:0000313" key="1">
    <source>
        <dbReference type="EMBL" id="SDC47639.1"/>
    </source>
</evidence>
<evidence type="ECO:0008006" key="3">
    <source>
        <dbReference type="Google" id="ProtNLM"/>
    </source>
</evidence>
<sequence length="355" mass="40491">MKSLYTLIIPLLIGVFLLSAFSVSAVVLLPLDKPKRDSLHSNIITMFDKVNIFFYLGTKSAPFTIKDSSGNKFQFRPTPQTRMGIGIATKSFGIRLGFVLPTNTENERKYGKTNSLDFQTNIFAKKFGIDVYFLSYRGFYLDNPRSLIPNWRNTSPFPQTRGLTRSTYGGNFFYIFNNNDYSQKAAFQQIEWQKISAGSFLLGAYFNATKIAAEESFINLTDYGVNTSLSLESVYSYTGGVSIGYSHNFIIYKRFILSLTAMIGGGYLNTDYKYLPNTKPNETINGLGGKFSSRMALGYSRELNYFGLFYITDTYEINLSKSENVKFLITNFYVYYGRRFDLNRIMSRPRKSLTN</sequence>
<dbReference type="Pfam" id="PF14391">
    <property type="entry name" value="DUF4421"/>
    <property type="match status" value="1"/>
</dbReference>
<evidence type="ECO:0000313" key="2">
    <source>
        <dbReference type="Proteomes" id="UP000199452"/>
    </source>
</evidence>
<proteinExistence type="predicted"/>
<dbReference type="STRING" id="1640674.SAMN05216323_103313"/>
<protein>
    <recommendedName>
        <fullName evidence="3">DUF4421 domain-containing protein</fullName>
    </recommendedName>
</protein>
<dbReference type="AlphaFoldDB" id="A0A1G6LWQ0"/>
<name>A0A1G6LWQ0_9BACT</name>
<dbReference type="Proteomes" id="UP000199452">
    <property type="component" value="Unassembled WGS sequence"/>
</dbReference>
<gene>
    <name evidence="1" type="ORF">SAMN05216323_103313</name>
</gene>
<organism evidence="1 2">
    <name type="scientific">Williamwhitmania taraxaci</name>
    <dbReference type="NCBI Taxonomy" id="1640674"/>
    <lineage>
        <taxon>Bacteria</taxon>
        <taxon>Pseudomonadati</taxon>
        <taxon>Bacteroidota</taxon>
        <taxon>Bacteroidia</taxon>
        <taxon>Bacteroidales</taxon>
        <taxon>Williamwhitmaniaceae</taxon>
        <taxon>Williamwhitmania</taxon>
    </lineage>
</organism>
<reference evidence="1 2" key="1">
    <citation type="submission" date="2016-09" db="EMBL/GenBank/DDBJ databases">
        <authorList>
            <person name="Capua I."/>
            <person name="De Benedictis P."/>
            <person name="Joannis T."/>
            <person name="Lombin L.H."/>
            <person name="Cattoli G."/>
        </authorList>
    </citation>
    <scope>NUCLEOTIDE SEQUENCE [LARGE SCALE GENOMIC DNA]</scope>
    <source>
        <strain evidence="1 2">A7P-90m</strain>
    </source>
</reference>